<keyword evidence="4" id="KW-1185">Reference proteome</keyword>
<keyword evidence="2" id="KW-1133">Transmembrane helix</keyword>
<keyword evidence="2" id="KW-0472">Membrane</keyword>
<feature type="transmembrane region" description="Helical" evidence="2">
    <location>
        <begin position="121"/>
        <end position="139"/>
    </location>
</feature>
<dbReference type="InterPro" id="IPR016566">
    <property type="entry name" value="UCP010219"/>
</dbReference>
<name>A0ABX5AVD8_9MICO</name>
<dbReference type="PIRSF" id="PIRSF010219">
    <property type="entry name" value="UCP010219"/>
    <property type="match status" value="1"/>
</dbReference>
<feature type="transmembrane region" description="Helical" evidence="2">
    <location>
        <begin position="145"/>
        <end position="175"/>
    </location>
</feature>
<feature type="transmembrane region" description="Helical" evidence="2">
    <location>
        <begin position="64"/>
        <end position="87"/>
    </location>
</feature>
<evidence type="ECO:0008006" key="5">
    <source>
        <dbReference type="Google" id="ProtNLM"/>
    </source>
</evidence>
<evidence type="ECO:0000256" key="2">
    <source>
        <dbReference type="SAM" id="Phobius"/>
    </source>
</evidence>
<dbReference type="Proteomes" id="UP000237755">
    <property type="component" value="Unassembled WGS sequence"/>
</dbReference>
<dbReference type="Pfam" id="PF11361">
    <property type="entry name" value="DUF3159"/>
    <property type="match status" value="1"/>
</dbReference>
<feature type="transmembrane region" description="Helical" evidence="2">
    <location>
        <begin position="196"/>
        <end position="217"/>
    </location>
</feature>
<evidence type="ECO:0000313" key="4">
    <source>
        <dbReference type="Proteomes" id="UP000237755"/>
    </source>
</evidence>
<feature type="compositionally biased region" description="Basic and acidic residues" evidence="1">
    <location>
        <begin position="17"/>
        <end position="30"/>
    </location>
</feature>
<dbReference type="EMBL" id="MPZN01000024">
    <property type="protein sequence ID" value="PPL18862.1"/>
    <property type="molecule type" value="Genomic_DNA"/>
</dbReference>
<gene>
    <name evidence="3" type="ORF">GY24_08770</name>
</gene>
<proteinExistence type="predicted"/>
<keyword evidence="2" id="KW-0812">Transmembrane</keyword>
<accession>A0ABX5AVD8</accession>
<reference evidence="3 4" key="1">
    <citation type="journal article" date="2008" name="Int. J. Syst. Evol. Microbiol.">
        <title>Leifsonia pindariensis sp. nov., isolated from the Pindari glacier of the Indian Himalayas, and emended description of the genus Leifsonia.</title>
        <authorList>
            <person name="Reddy G.S."/>
            <person name="Prabagaran S.R."/>
            <person name="Shivaji S."/>
        </authorList>
    </citation>
    <scope>NUCLEOTIDE SEQUENCE [LARGE SCALE GENOMIC DNA]</scope>
    <source>
        <strain evidence="3 4">PON 10</strain>
    </source>
</reference>
<feature type="transmembrane region" description="Helical" evidence="2">
    <location>
        <begin position="229"/>
        <end position="251"/>
    </location>
</feature>
<organism evidence="3 4">
    <name type="scientific">Microterricola pindariensis</name>
    <dbReference type="NCBI Taxonomy" id="478010"/>
    <lineage>
        <taxon>Bacteria</taxon>
        <taxon>Bacillati</taxon>
        <taxon>Actinomycetota</taxon>
        <taxon>Actinomycetes</taxon>
        <taxon>Micrococcales</taxon>
        <taxon>Microbacteriaceae</taxon>
        <taxon>Microterricola</taxon>
    </lineage>
</organism>
<sequence>MRRPEQRLTRGTVAAPEDQHGDEPREHEPLEPVASFGSQLADAARKAGLGKLAEDERLSPRDMLAALGGIRGLAETILPGLVFLIIYTFSQELSWALGVSVGLAVVFTTLRIVGKTPVMQAVAGLIGAVVSAALALWTGRGEDNFVLGLITNAVYAIALLVSMLVRWPLIGLAVGYLMGDGLAWRENKRRFQAMQLLTACWFGLFALRLLVQVPLYFAGNVEGLAITKLLMGVPLYALLLILSWLIVKAIYAKPADAAARRP</sequence>
<evidence type="ECO:0000313" key="3">
    <source>
        <dbReference type="EMBL" id="PPL18862.1"/>
    </source>
</evidence>
<evidence type="ECO:0000256" key="1">
    <source>
        <dbReference type="SAM" id="MobiDB-lite"/>
    </source>
</evidence>
<feature type="transmembrane region" description="Helical" evidence="2">
    <location>
        <begin position="93"/>
        <end position="114"/>
    </location>
</feature>
<comment type="caution">
    <text evidence="3">The sequence shown here is derived from an EMBL/GenBank/DDBJ whole genome shotgun (WGS) entry which is preliminary data.</text>
</comment>
<protein>
    <recommendedName>
        <fullName evidence="5">Potassium ABC transporter</fullName>
    </recommendedName>
</protein>
<feature type="region of interest" description="Disordered" evidence="1">
    <location>
        <begin position="1"/>
        <end position="32"/>
    </location>
</feature>